<dbReference type="GO" id="GO:0000722">
    <property type="term" value="P:telomere maintenance via recombination"/>
    <property type="evidence" value="ECO:0007669"/>
    <property type="project" value="TreeGrafter"/>
</dbReference>
<proteinExistence type="predicted"/>
<dbReference type="GO" id="GO:0070192">
    <property type="term" value="P:chromosome organization involved in meiotic cell cycle"/>
    <property type="evidence" value="ECO:0007669"/>
    <property type="project" value="TreeGrafter"/>
</dbReference>
<feature type="region of interest" description="Disordered" evidence="2">
    <location>
        <begin position="694"/>
        <end position="745"/>
    </location>
</feature>
<feature type="coiled-coil region" evidence="1">
    <location>
        <begin position="802"/>
        <end position="892"/>
    </location>
</feature>
<organism evidence="3 4">
    <name type="scientific">Leishmania tarentolae</name>
    <name type="common">Sauroleishmania tarentolae</name>
    <dbReference type="NCBI Taxonomy" id="5689"/>
    <lineage>
        <taxon>Eukaryota</taxon>
        <taxon>Discoba</taxon>
        <taxon>Euglenozoa</taxon>
        <taxon>Kinetoplastea</taxon>
        <taxon>Metakinetoplastina</taxon>
        <taxon>Trypanosomatida</taxon>
        <taxon>Trypanosomatidae</taxon>
        <taxon>Leishmaniinae</taxon>
        <taxon>Leishmania</taxon>
        <taxon>lizard Leishmania</taxon>
    </lineage>
</organism>
<evidence type="ECO:0000313" key="4">
    <source>
        <dbReference type="Proteomes" id="UP000419144"/>
    </source>
</evidence>
<comment type="caution">
    <text evidence="3">The sequence shown here is derived from an EMBL/GenBank/DDBJ whole genome shotgun (WGS) entry which is preliminary data.</text>
</comment>
<evidence type="ECO:0000313" key="3">
    <source>
        <dbReference type="EMBL" id="GET85716.1"/>
    </source>
</evidence>
<sequence>MSVFTTPRRTPLSASAATGARHSGSGGESSGRRVVRSALEMLMDTTSPELVGLRSPPGGSSVTRPAATPASSFSVTYTNAPAATPALSQAHSTVCSALASAPSAAGTAASAGAASATVVRSCAEPSALCFLSPHGKDALGSLSQVRRTAKSRRTHGHRGRQPTSAGGTTLRPPAKQPPRPQQSREGVLSDKGDVEDHEADSGIDGESYRTLAPVSPSRSLYADVEAARKPPPHAAKTSLMDSYSPTPVSSAPQSAVKSNRHDSSAAEGEMARDDGDESGTTALVTHAEMEHVVAAALRRYEKERDAEEEAVLQQVSKEVEEQASRYADLVEAYNTVRADKAALQKKLTEAAGECEELRHALQKARQTQQEQKDSMKRLEVELYHVRDAQQQQQQEQHRMLVKAEGADWELQRARYQKRQDTLETQLHQAREALREMEARVAEQEDELAALRERSAKASAETEVEYADIHLRMRQLAQNMASMEGALRERDATITEQAARLRETSDRQEAELRALTAEREKAETALAGARDALQRQTDDIRRRMHRVTELQQQRGALKDEVKAARHALQAASEDQERVLRSLEKVLFTVKQRLFSAADGAGRVRQPPSVHSTRGPHNFPLNRRSNHVDSTLVYEDDDDENADELLSCTAISQSHSRSGSANRTLELSCSEEDDDGEAGRLSLPAAVSAKEEHCSAASPKPCTHRTSPSSSAAVASQRRARTLSPPQTVRAATREARANCAKSSTTASTISHEMRHYSSQALILLRELHRCLLSVTSQNRKSLPWRDIAPAGTRGSADRSGATVAKLEQACRYLKSELDSAQTALKGAQAECQWRTLSIKKLEEDVQAARREVLAAEKQRLACEAQMETDALVREELEAQLTELKATCATATARQKASEDALAEAKAAAERSAALAEEVGQLKDAAESALAKEQSKGARQATALRNHAEAQAALTDELEKLKEKHKGSLAQLQTYHTREAAQLLKQQREGGNARGTATEAWKTERVSLEAQISSLELKLRASTEATTAAQRRCATLEEHLALHVGIEKTTLKTIVSIAHTPLVPLSVDTADAGEGSCTTHSHSAVLFTEKQLFGGDDETPEVEVGATPSRKGVKDVASAVSLTRTTTGRTTALSVVSARLPTVDATPPNVTSSTAVSLESPALPPHLGGASLETEKSSAVAALAPLRQHTVAAVQQLALEVVRLRQGAVLSSVKSPVITQPRTTTRQPRSVISAEGWYGGATALNGVNGDVPVQSFQSRGSDGDMKQPATATPCSPPPLEAPLALQPPPQFQSQHQPPRTPHREHPSAGSVPQTRTLGEVPLSSQHRSRSQSGNSPAPSHPSPSVTTGTPSGCCAPPVFAATTASVGEHIYNVSPWSRSLPPRSLSSSSPQVSHPAVAAYDKLWNGSRRSASLKDGLSGSSYSTGRGSVDGSCSPARPPSLRALSLPR</sequence>
<feature type="region of interest" description="Disordered" evidence="2">
    <location>
        <begin position="144"/>
        <end position="278"/>
    </location>
</feature>
<feature type="compositionally biased region" description="Polar residues" evidence="2">
    <location>
        <begin position="650"/>
        <end position="665"/>
    </location>
</feature>
<feature type="region of interest" description="Disordered" evidence="2">
    <location>
        <begin position="1406"/>
        <end position="1446"/>
    </location>
</feature>
<dbReference type="PANTHER" id="PTHR18867">
    <property type="entry name" value="RAD50"/>
    <property type="match status" value="1"/>
</dbReference>
<feature type="compositionally biased region" description="Polar residues" evidence="2">
    <location>
        <begin position="239"/>
        <end position="257"/>
    </location>
</feature>
<feature type="compositionally biased region" description="Basic residues" evidence="2">
    <location>
        <begin position="147"/>
        <end position="160"/>
    </location>
</feature>
<protein>
    <submittedName>
        <fullName evidence="3">Uncharacterized protein</fullName>
    </submittedName>
</protein>
<feature type="compositionally biased region" description="Pro residues" evidence="2">
    <location>
        <begin position="1272"/>
        <end position="1288"/>
    </location>
</feature>
<dbReference type="Proteomes" id="UP000419144">
    <property type="component" value="Unassembled WGS sequence"/>
</dbReference>
<keyword evidence="4" id="KW-1185">Reference proteome</keyword>
<accession>A0A640K7S8</accession>
<feature type="region of interest" description="Disordered" evidence="2">
    <location>
        <begin position="1243"/>
        <end position="1348"/>
    </location>
</feature>
<feature type="coiled-coil region" evidence="1">
    <location>
        <begin position="497"/>
        <end position="573"/>
    </location>
</feature>
<dbReference type="GO" id="GO:0007004">
    <property type="term" value="P:telomere maintenance via telomerase"/>
    <property type="evidence" value="ECO:0007669"/>
    <property type="project" value="TreeGrafter"/>
</dbReference>
<dbReference type="GO" id="GO:0006302">
    <property type="term" value="P:double-strand break repair"/>
    <property type="evidence" value="ECO:0007669"/>
    <property type="project" value="TreeGrafter"/>
</dbReference>
<dbReference type="GO" id="GO:0051880">
    <property type="term" value="F:G-quadruplex DNA binding"/>
    <property type="evidence" value="ECO:0007669"/>
    <property type="project" value="TreeGrafter"/>
</dbReference>
<feature type="region of interest" description="Disordered" evidence="2">
    <location>
        <begin position="650"/>
        <end position="676"/>
    </location>
</feature>
<gene>
    <name evidence="3" type="ORF">LtaPh_0410500</name>
</gene>
<feature type="coiled-coil region" evidence="1">
    <location>
        <begin position="297"/>
        <end position="381"/>
    </location>
</feature>
<reference evidence="3" key="1">
    <citation type="submission" date="2019-11" db="EMBL/GenBank/DDBJ databases">
        <title>Leishmania tarentolae CDS.</title>
        <authorList>
            <person name="Goto Y."/>
            <person name="Yamagishi J."/>
        </authorList>
    </citation>
    <scope>NUCLEOTIDE SEQUENCE [LARGE SCALE GENOMIC DNA]</scope>
    <source>
        <strain evidence="3">Parrot Tar II</strain>
    </source>
</reference>
<feature type="coiled-coil region" evidence="1">
    <location>
        <begin position="412"/>
        <end position="460"/>
    </location>
</feature>
<dbReference type="PANTHER" id="PTHR18867:SF12">
    <property type="entry name" value="DNA REPAIR PROTEIN RAD50"/>
    <property type="match status" value="1"/>
</dbReference>
<evidence type="ECO:0000256" key="1">
    <source>
        <dbReference type="SAM" id="Coils"/>
    </source>
</evidence>
<dbReference type="GO" id="GO:0000794">
    <property type="term" value="C:condensed nuclear chromosome"/>
    <property type="evidence" value="ECO:0007669"/>
    <property type="project" value="TreeGrafter"/>
</dbReference>
<feature type="region of interest" description="Disordered" evidence="2">
    <location>
        <begin position="46"/>
        <end position="67"/>
    </location>
</feature>
<dbReference type="GO" id="GO:0043047">
    <property type="term" value="F:single-stranded telomeric DNA binding"/>
    <property type="evidence" value="ECO:0007669"/>
    <property type="project" value="TreeGrafter"/>
</dbReference>
<feature type="coiled-coil region" evidence="1">
    <location>
        <begin position="942"/>
        <end position="969"/>
    </location>
</feature>
<feature type="region of interest" description="Disordered" evidence="2">
    <location>
        <begin position="597"/>
        <end position="624"/>
    </location>
</feature>
<dbReference type="OrthoDB" id="267599at2759"/>
<feature type="compositionally biased region" description="Polar residues" evidence="2">
    <location>
        <begin position="58"/>
        <end position="67"/>
    </location>
</feature>
<evidence type="ECO:0000256" key="2">
    <source>
        <dbReference type="SAM" id="MobiDB-lite"/>
    </source>
</evidence>
<feature type="compositionally biased region" description="Polar residues" evidence="2">
    <location>
        <begin position="1"/>
        <end position="16"/>
    </location>
</feature>
<feature type="compositionally biased region" description="Polar residues" evidence="2">
    <location>
        <begin position="1308"/>
        <end position="1348"/>
    </location>
</feature>
<feature type="region of interest" description="Disordered" evidence="2">
    <location>
        <begin position="1"/>
        <end position="34"/>
    </location>
</feature>
<keyword evidence="1" id="KW-0175">Coiled coil</keyword>
<name>A0A640K7S8_LEITA</name>
<dbReference type="VEuPathDB" id="TriTrypDB:LtaPh_0410500"/>
<dbReference type="EMBL" id="BLBS01000004">
    <property type="protein sequence ID" value="GET85716.1"/>
    <property type="molecule type" value="Genomic_DNA"/>
</dbReference>
<feature type="compositionally biased region" description="Basic and acidic residues" evidence="2">
    <location>
        <begin position="259"/>
        <end position="273"/>
    </location>
</feature>
<dbReference type="GO" id="GO:0030870">
    <property type="term" value="C:Mre11 complex"/>
    <property type="evidence" value="ECO:0007669"/>
    <property type="project" value="TreeGrafter"/>
</dbReference>
<feature type="compositionally biased region" description="Low complexity" evidence="2">
    <location>
        <begin position="703"/>
        <end position="715"/>
    </location>
</feature>
<dbReference type="GO" id="GO:0003691">
    <property type="term" value="F:double-stranded telomeric DNA binding"/>
    <property type="evidence" value="ECO:0007669"/>
    <property type="project" value="TreeGrafter"/>
</dbReference>